<dbReference type="InterPro" id="IPR041255">
    <property type="entry name" value="LpxI_N"/>
</dbReference>
<dbReference type="PANTHER" id="PTHR39962">
    <property type="entry name" value="BLL4848 PROTEIN"/>
    <property type="match status" value="1"/>
</dbReference>
<dbReference type="InterPro" id="IPR043167">
    <property type="entry name" value="LpxI_C_sf"/>
</dbReference>
<gene>
    <name evidence="3" type="ORF">LOM8899_01617</name>
</gene>
<evidence type="ECO:0000259" key="2">
    <source>
        <dbReference type="Pfam" id="PF17930"/>
    </source>
</evidence>
<dbReference type="EMBL" id="FXZK01000002">
    <property type="protein sequence ID" value="SMY07481.1"/>
    <property type="molecule type" value="Genomic_DNA"/>
</dbReference>
<dbReference type="Gene3D" id="3.40.140.80">
    <property type="match status" value="1"/>
</dbReference>
<feature type="domain" description="LpxI C-terminal" evidence="1">
    <location>
        <begin position="134"/>
        <end position="295"/>
    </location>
</feature>
<dbReference type="Pfam" id="PF06230">
    <property type="entry name" value="LpxI_C"/>
    <property type="match status" value="1"/>
</dbReference>
<dbReference type="Gene3D" id="3.40.50.20">
    <property type="match status" value="1"/>
</dbReference>
<accession>A0A238LCY9</accession>
<evidence type="ECO:0000313" key="3">
    <source>
        <dbReference type="EMBL" id="SMY07481.1"/>
    </source>
</evidence>
<sequence>MIALIAGTGALPAVLIARLRARGDTPVVCALHGFVPEVPDGVPTIGFRLETLGSLLQTLKDMGVTRICMAGAIRRPVIDPALIDDATRPLVPILMDALGKGDDGALRAMIGVFEDRGIEVVSAHGIAPELLARAGIPTLCKPEAGHVQDAAVAEDVIAQMGKADQGQACIVGAGRVLAKEDQAGTDAMLDTLATTADPLATDPLSWMMSSASDIIGGAADWLSNSKQAAPGSGAILFKAPKPDQDRRADLPVIGPDTARRICEVGLDGIVIEAGAVMVLDQDTVVATLDQAGKFLWIRPHGGAA</sequence>
<dbReference type="Proteomes" id="UP000201613">
    <property type="component" value="Unassembled WGS sequence"/>
</dbReference>
<evidence type="ECO:0000313" key="4">
    <source>
        <dbReference type="Proteomes" id="UP000201613"/>
    </source>
</evidence>
<dbReference type="AlphaFoldDB" id="A0A238LCY9"/>
<name>A0A238LCY9_9RHOB</name>
<dbReference type="PANTHER" id="PTHR39962:SF1">
    <property type="entry name" value="LPXI FAMILY PROTEIN"/>
    <property type="match status" value="1"/>
</dbReference>
<organism evidence="3 4">
    <name type="scientific">Flavimaricola marinus</name>
    <dbReference type="NCBI Taxonomy" id="1819565"/>
    <lineage>
        <taxon>Bacteria</taxon>
        <taxon>Pseudomonadati</taxon>
        <taxon>Pseudomonadota</taxon>
        <taxon>Alphaproteobacteria</taxon>
        <taxon>Rhodobacterales</taxon>
        <taxon>Paracoccaceae</taxon>
        <taxon>Flavimaricola</taxon>
    </lineage>
</organism>
<protein>
    <recommendedName>
        <fullName evidence="5">Phosphatidate cytidylyltransferase</fullName>
    </recommendedName>
</protein>
<dbReference type="OrthoDB" id="9789836at2"/>
<proteinExistence type="predicted"/>
<dbReference type="InterPro" id="IPR053174">
    <property type="entry name" value="LpxI"/>
</dbReference>
<feature type="domain" description="LpxI N-terminal" evidence="2">
    <location>
        <begin position="1"/>
        <end position="130"/>
    </location>
</feature>
<dbReference type="RefSeq" id="WP_093991677.1">
    <property type="nucleotide sequence ID" value="NZ_FXZK01000002.1"/>
</dbReference>
<dbReference type="InterPro" id="IPR010415">
    <property type="entry name" value="LpxI_C"/>
</dbReference>
<reference evidence="3 4" key="1">
    <citation type="submission" date="2017-05" db="EMBL/GenBank/DDBJ databases">
        <authorList>
            <person name="Song R."/>
            <person name="Chenine A.L."/>
            <person name="Ruprecht R.M."/>
        </authorList>
    </citation>
    <scope>NUCLEOTIDE SEQUENCE [LARGE SCALE GENOMIC DNA]</scope>
    <source>
        <strain evidence="3 4">CECT 8899</strain>
    </source>
</reference>
<keyword evidence="4" id="KW-1185">Reference proteome</keyword>
<evidence type="ECO:0008006" key="5">
    <source>
        <dbReference type="Google" id="ProtNLM"/>
    </source>
</evidence>
<dbReference type="Pfam" id="PF17930">
    <property type="entry name" value="LpxI_N"/>
    <property type="match status" value="1"/>
</dbReference>
<evidence type="ECO:0000259" key="1">
    <source>
        <dbReference type="Pfam" id="PF06230"/>
    </source>
</evidence>